<protein>
    <submittedName>
        <fullName evidence="5">AraC-type DNA-binding domain-containing protein</fullName>
    </submittedName>
</protein>
<dbReference type="GO" id="GO:0043565">
    <property type="term" value="F:sequence-specific DNA binding"/>
    <property type="evidence" value="ECO:0007669"/>
    <property type="project" value="InterPro"/>
</dbReference>
<sequence length="139" mass="15256">MERISNLLTAQDESCGSVSEAGDSRLSRELDAVEAAKDLMLATLCIGTSIEAVAASIRMSKGHFLRVFKRTTGTTPHSWRLGEKVRSSQRDLQKGDLSLTLIAHKYGFADYAHYSRVFKQVIGTSPSVWQAEATHDAGR</sequence>
<dbReference type="Pfam" id="PF12833">
    <property type="entry name" value="HTH_18"/>
    <property type="match status" value="1"/>
</dbReference>
<dbReference type="SUPFAM" id="SSF46689">
    <property type="entry name" value="Homeodomain-like"/>
    <property type="match status" value="2"/>
</dbReference>
<organism evidence="5 6">
    <name type="scientific">Paraburkholderia caribensis MBA4</name>
    <dbReference type="NCBI Taxonomy" id="1323664"/>
    <lineage>
        <taxon>Bacteria</taxon>
        <taxon>Pseudomonadati</taxon>
        <taxon>Pseudomonadota</taxon>
        <taxon>Betaproteobacteria</taxon>
        <taxon>Burkholderiales</taxon>
        <taxon>Burkholderiaceae</taxon>
        <taxon>Paraburkholderia</taxon>
    </lineage>
</organism>
<dbReference type="Proteomes" id="UP000019146">
    <property type="component" value="Chromosome 2"/>
</dbReference>
<dbReference type="InterPro" id="IPR009057">
    <property type="entry name" value="Homeodomain-like_sf"/>
</dbReference>
<feature type="domain" description="HTH araC/xylS-type" evidence="4">
    <location>
        <begin position="34"/>
        <end position="132"/>
    </location>
</feature>
<dbReference type="InterPro" id="IPR018060">
    <property type="entry name" value="HTH_AraC"/>
</dbReference>
<reference evidence="5 6" key="1">
    <citation type="journal article" date="2014" name="Genome Announc.">
        <title>Draft Genome Sequence of the Haloacid-Degrading Burkholderia caribensis Strain MBA4.</title>
        <authorList>
            <person name="Pan Y."/>
            <person name="Kong K.F."/>
            <person name="Tsang J.S."/>
        </authorList>
    </citation>
    <scope>NUCLEOTIDE SEQUENCE [LARGE SCALE GENOMIC DNA]</scope>
    <source>
        <strain evidence="5 6">MBA4</strain>
    </source>
</reference>
<dbReference type="EMBL" id="CP012747">
    <property type="protein sequence ID" value="ALL66695.1"/>
    <property type="molecule type" value="Genomic_DNA"/>
</dbReference>
<dbReference type="InterPro" id="IPR050204">
    <property type="entry name" value="AraC_XylS_family_regulators"/>
</dbReference>
<dbReference type="AlphaFoldDB" id="A0A0P0RDQ4"/>
<dbReference type="GO" id="GO:0003700">
    <property type="term" value="F:DNA-binding transcription factor activity"/>
    <property type="evidence" value="ECO:0007669"/>
    <property type="project" value="InterPro"/>
</dbReference>
<dbReference type="KEGG" id="bcai:K788_00015235"/>
<keyword evidence="3" id="KW-0804">Transcription</keyword>
<evidence type="ECO:0000313" key="6">
    <source>
        <dbReference type="Proteomes" id="UP000019146"/>
    </source>
</evidence>
<dbReference type="PANTHER" id="PTHR46796">
    <property type="entry name" value="HTH-TYPE TRANSCRIPTIONAL ACTIVATOR RHAS-RELATED"/>
    <property type="match status" value="1"/>
</dbReference>
<evidence type="ECO:0000256" key="2">
    <source>
        <dbReference type="ARBA" id="ARBA00023125"/>
    </source>
</evidence>
<dbReference type="GeneID" id="69970630"/>
<evidence type="ECO:0000256" key="1">
    <source>
        <dbReference type="ARBA" id="ARBA00023015"/>
    </source>
</evidence>
<name>A0A0P0RDQ4_9BURK</name>
<evidence type="ECO:0000313" key="5">
    <source>
        <dbReference type="EMBL" id="ALL66695.1"/>
    </source>
</evidence>
<dbReference type="SMART" id="SM00342">
    <property type="entry name" value="HTH_ARAC"/>
    <property type="match status" value="1"/>
</dbReference>
<evidence type="ECO:0000256" key="3">
    <source>
        <dbReference type="ARBA" id="ARBA00023163"/>
    </source>
</evidence>
<keyword evidence="2 5" id="KW-0238">DNA-binding</keyword>
<dbReference type="RefSeq" id="WP_051453713.1">
    <property type="nucleotide sequence ID" value="NZ_CP012747.1"/>
</dbReference>
<evidence type="ECO:0000259" key="4">
    <source>
        <dbReference type="PROSITE" id="PS01124"/>
    </source>
</evidence>
<dbReference type="PROSITE" id="PS01124">
    <property type="entry name" value="HTH_ARAC_FAMILY_2"/>
    <property type="match status" value="1"/>
</dbReference>
<keyword evidence="1" id="KW-0805">Transcription regulation</keyword>
<gene>
    <name evidence="5" type="ORF">K788_00015235</name>
</gene>
<proteinExistence type="predicted"/>
<accession>A0A0P0RDQ4</accession>
<dbReference type="Gene3D" id="1.10.10.60">
    <property type="entry name" value="Homeodomain-like"/>
    <property type="match status" value="2"/>
</dbReference>